<keyword evidence="2" id="KW-0663">Pyridoxal phosphate</keyword>
<dbReference type="AlphaFoldDB" id="A0A255XIZ9"/>
<comment type="cofactor">
    <cofactor evidence="1">
        <name>pyridoxal 5'-phosphate</name>
        <dbReference type="ChEBI" id="CHEBI:597326"/>
    </cofactor>
</comment>
<dbReference type="Gene3D" id="3.40.50.1100">
    <property type="match status" value="2"/>
</dbReference>
<evidence type="ECO:0000259" key="4">
    <source>
        <dbReference type="Pfam" id="PF00291"/>
    </source>
</evidence>
<organism evidence="5 6">
    <name type="scientific">Elstera cyanobacteriorum</name>
    <dbReference type="NCBI Taxonomy" id="2022747"/>
    <lineage>
        <taxon>Bacteria</taxon>
        <taxon>Pseudomonadati</taxon>
        <taxon>Pseudomonadota</taxon>
        <taxon>Alphaproteobacteria</taxon>
        <taxon>Rhodospirillales</taxon>
        <taxon>Rhodospirillaceae</taxon>
        <taxon>Elstera</taxon>
    </lineage>
</organism>
<dbReference type="InterPro" id="IPR050147">
    <property type="entry name" value="Ser/Thr_Dehydratase"/>
</dbReference>
<dbReference type="GO" id="GO:0006565">
    <property type="term" value="P:L-serine catabolic process"/>
    <property type="evidence" value="ECO:0007669"/>
    <property type="project" value="TreeGrafter"/>
</dbReference>
<proteinExistence type="predicted"/>
<dbReference type="InterPro" id="IPR001926">
    <property type="entry name" value="TrpB-like_PALP"/>
</dbReference>
<reference evidence="5 6" key="1">
    <citation type="submission" date="2017-07" db="EMBL/GenBank/DDBJ databases">
        <title>Elstera cyanobacteriorum sp. nov., a novel bacterium isolated from cyanobacterial aggregates in a eutrophic lake.</title>
        <authorList>
            <person name="Cai H."/>
        </authorList>
    </citation>
    <scope>NUCLEOTIDE SEQUENCE [LARGE SCALE GENOMIC DNA]</scope>
    <source>
        <strain evidence="5 6">TH019</strain>
    </source>
</reference>
<evidence type="ECO:0000256" key="2">
    <source>
        <dbReference type="ARBA" id="ARBA00022898"/>
    </source>
</evidence>
<dbReference type="GO" id="GO:0003941">
    <property type="term" value="F:L-serine ammonia-lyase activity"/>
    <property type="evidence" value="ECO:0007669"/>
    <property type="project" value="TreeGrafter"/>
</dbReference>
<evidence type="ECO:0000313" key="6">
    <source>
        <dbReference type="Proteomes" id="UP000216361"/>
    </source>
</evidence>
<dbReference type="SUPFAM" id="SSF53686">
    <property type="entry name" value="Tryptophan synthase beta subunit-like PLP-dependent enzymes"/>
    <property type="match status" value="1"/>
</dbReference>
<gene>
    <name evidence="5" type="ORF">CHR90_18295</name>
</gene>
<keyword evidence="6" id="KW-1185">Reference proteome</keyword>
<dbReference type="RefSeq" id="WP_094410555.1">
    <property type="nucleotide sequence ID" value="NZ_BMJZ01000003.1"/>
</dbReference>
<comment type="caution">
    <text evidence="5">The sequence shown here is derived from an EMBL/GenBank/DDBJ whole genome shotgun (WGS) entry which is preliminary data.</text>
</comment>
<keyword evidence="3" id="KW-0456">Lyase</keyword>
<dbReference type="Pfam" id="PF00291">
    <property type="entry name" value="PALP"/>
    <property type="match status" value="1"/>
</dbReference>
<dbReference type="OrthoDB" id="9811476at2"/>
<dbReference type="EMBL" id="NOXS01000035">
    <property type="protein sequence ID" value="OYQ16918.1"/>
    <property type="molecule type" value="Genomic_DNA"/>
</dbReference>
<dbReference type="PANTHER" id="PTHR48078">
    <property type="entry name" value="THREONINE DEHYDRATASE, MITOCHONDRIAL-RELATED"/>
    <property type="match status" value="1"/>
</dbReference>
<name>A0A255XIZ9_9PROT</name>
<feature type="domain" description="Tryptophan synthase beta chain-like PALP" evidence="4">
    <location>
        <begin position="23"/>
        <end position="308"/>
    </location>
</feature>
<dbReference type="GO" id="GO:0009097">
    <property type="term" value="P:isoleucine biosynthetic process"/>
    <property type="evidence" value="ECO:0007669"/>
    <property type="project" value="TreeGrafter"/>
</dbReference>
<evidence type="ECO:0000256" key="3">
    <source>
        <dbReference type="ARBA" id="ARBA00023239"/>
    </source>
</evidence>
<accession>A0A255XIZ9</accession>
<sequence>MSAIPPPSIFGICAAHHAINPVFRNSPFYGHPSADAVLSCSLRVKVETQNPIRAAEGRGADWFFSGQPQRTDPLVTASPGNFGQGLAYAARDKKRPLIIFAPVGVNPAKLEAMRHLGADVRLEGADLYTAKEAARAYADTIGGQLLDDGAHPRVVEGFGTIAREMTEAGVEFDTVLLPLGAGALAIGVGLWLRAEKPNVRVIGLVPETSPAMLLSWQAGKVITAPPAEVPTIADGLAQRAPSAYAFAYLRQTIDDVWSVRDGAILAGMRFCHQHYGLIIEPAGAIGVGAILERPEAFAGQRVATVLCGGNMTPDQIRTYLG</sequence>
<dbReference type="Proteomes" id="UP000216361">
    <property type="component" value="Unassembled WGS sequence"/>
</dbReference>
<dbReference type="InterPro" id="IPR036052">
    <property type="entry name" value="TrpB-like_PALP_sf"/>
</dbReference>
<evidence type="ECO:0000313" key="5">
    <source>
        <dbReference type="EMBL" id="OYQ16918.1"/>
    </source>
</evidence>
<protein>
    <recommendedName>
        <fullName evidence="4">Tryptophan synthase beta chain-like PALP domain-containing protein</fullName>
    </recommendedName>
</protein>
<evidence type="ECO:0000256" key="1">
    <source>
        <dbReference type="ARBA" id="ARBA00001933"/>
    </source>
</evidence>